<dbReference type="SUPFAM" id="SSF51735">
    <property type="entry name" value="NAD(P)-binding Rossmann-fold domains"/>
    <property type="match status" value="1"/>
</dbReference>
<evidence type="ECO:0000313" key="6">
    <source>
        <dbReference type="EMBL" id="EST09901.1"/>
    </source>
</evidence>
<dbReference type="GO" id="GO:0005737">
    <property type="term" value="C:cytoplasm"/>
    <property type="evidence" value="ECO:0007669"/>
    <property type="project" value="TreeGrafter"/>
</dbReference>
<keyword evidence="2" id="KW-0521">NADP</keyword>
<keyword evidence="7" id="KW-1185">Reference proteome</keyword>
<dbReference type="InterPro" id="IPR008927">
    <property type="entry name" value="6-PGluconate_DH-like_C_sf"/>
</dbReference>
<comment type="similarity">
    <text evidence="1">Belongs to the ketopantoate reductase family.</text>
</comment>
<dbReference type="InterPro" id="IPR013752">
    <property type="entry name" value="KPA_reductase"/>
</dbReference>
<evidence type="ECO:0000256" key="1">
    <source>
        <dbReference type="ARBA" id="ARBA00007870"/>
    </source>
</evidence>
<dbReference type="InterPro" id="IPR013332">
    <property type="entry name" value="KPR_N"/>
</dbReference>
<dbReference type="NCBIfam" id="TIGR00745">
    <property type="entry name" value="apbA_panE"/>
    <property type="match status" value="1"/>
</dbReference>
<dbReference type="GeneID" id="27418541"/>
<evidence type="ECO:0000259" key="5">
    <source>
        <dbReference type="Pfam" id="PF08546"/>
    </source>
</evidence>
<dbReference type="eggNOG" id="ENOG502RYJ0">
    <property type="taxonomic scope" value="Eukaryota"/>
</dbReference>
<dbReference type="OMA" id="LWNASWG"/>
<name>V5EH51_KALBG</name>
<dbReference type="GO" id="GO:0015940">
    <property type="term" value="P:pantothenate biosynthetic process"/>
    <property type="evidence" value="ECO:0007669"/>
    <property type="project" value="InterPro"/>
</dbReference>
<dbReference type="Gene3D" id="1.10.1040.10">
    <property type="entry name" value="N-(1-d-carboxylethyl)-l-norvaline Dehydrogenase, domain 2"/>
    <property type="match status" value="1"/>
</dbReference>
<reference evidence="7" key="1">
    <citation type="journal article" date="2013" name="Genome Announc.">
        <title>Draft genome sequence of Pseudozyma brasiliensis sp. nov. strain GHG001, a high producer of endo-1,4-xylanase isolated from an insect pest of sugarcane.</title>
        <authorList>
            <person name="Oliveira J.V.D.C."/>
            <person name="dos Santos R.A.C."/>
            <person name="Borges T.A."/>
            <person name="Riano-Pachon D.M."/>
            <person name="Goldman G.H."/>
        </authorList>
    </citation>
    <scope>NUCLEOTIDE SEQUENCE [LARGE SCALE GENOMIC DNA]</scope>
    <source>
        <strain evidence="7">GHG001</strain>
    </source>
</reference>
<evidence type="ECO:0000256" key="2">
    <source>
        <dbReference type="ARBA" id="ARBA00022857"/>
    </source>
</evidence>
<dbReference type="Pfam" id="PF08546">
    <property type="entry name" value="ApbA_C"/>
    <property type="match status" value="1"/>
</dbReference>
<dbReference type="Proteomes" id="UP000019377">
    <property type="component" value="Unassembled WGS sequence"/>
</dbReference>
<dbReference type="HOGENOM" id="CLU_031468_2_1_1"/>
<evidence type="ECO:0000256" key="3">
    <source>
        <dbReference type="ARBA" id="ARBA00023002"/>
    </source>
</evidence>
<gene>
    <name evidence="6" type="ORF">PSEUBRA_SCAF1g00350</name>
</gene>
<keyword evidence="3" id="KW-0560">Oxidoreductase</keyword>
<dbReference type="SUPFAM" id="SSF48179">
    <property type="entry name" value="6-phosphogluconate dehydrogenase C-terminal domain-like"/>
    <property type="match status" value="1"/>
</dbReference>
<sequence>MSSDAPRPEILCIGFGALGTIYSYLLAQGGASITAVARSNYTTLTTTGIHIDSLKYGSIPSWKPTRCVRESDPEAATDRVYDYVVCTFKNVPDHKSASSIIRPFLRKDGKGPTIVLLQNGVGIEEEVQRSLVEEEGLARGVISAVAWIGANLVDGGTRVTHGALERLEFGSYSPSGQTEEDKTALDRFAQIYTSGGGGGRAVDDIEAIRWQKILWNASWGGLSTLARQPVAALLTPDTLHYSVGVVRRIMLEILYVARACGIGEDRFPASSVDQAVNITLKTSQIQGVGDGVKGGNLAADFKPSILLDLENGRPMELEPIVGNVVRMARRTGVDTPRLDLILASLKPSQVQAIERAGGGGEGKGVGVTKYEQLSATSRGNWPAGAPVSKDSRTYL</sequence>
<dbReference type="InterPro" id="IPR051402">
    <property type="entry name" value="KPR-Related"/>
</dbReference>
<accession>V5EH51</accession>
<dbReference type="RefSeq" id="XP_016294890.1">
    <property type="nucleotide sequence ID" value="XM_016435912.1"/>
</dbReference>
<proteinExistence type="inferred from homology"/>
<feature type="domain" description="Ketopantoate reductase N-terminal" evidence="4">
    <location>
        <begin position="10"/>
        <end position="173"/>
    </location>
</feature>
<dbReference type="GO" id="GO:0008677">
    <property type="term" value="F:2-dehydropantoate 2-reductase activity"/>
    <property type="evidence" value="ECO:0007669"/>
    <property type="project" value="InterPro"/>
</dbReference>
<dbReference type="STRING" id="1365824.V5EH51"/>
<evidence type="ECO:0000259" key="4">
    <source>
        <dbReference type="Pfam" id="PF02558"/>
    </source>
</evidence>
<evidence type="ECO:0000313" key="7">
    <source>
        <dbReference type="Proteomes" id="UP000019377"/>
    </source>
</evidence>
<organism evidence="6 7">
    <name type="scientific">Kalmanozyma brasiliensis (strain GHG001)</name>
    <name type="common">Yeast</name>
    <name type="synonym">Pseudozyma brasiliensis</name>
    <dbReference type="NCBI Taxonomy" id="1365824"/>
    <lineage>
        <taxon>Eukaryota</taxon>
        <taxon>Fungi</taxon>
        <taxon>Dikarya</taxon>
        <taxon>Basidiomycota</taxon>
        <taxon>Ustilaginomycotina</taxon>
        <taxon>Ustilaginomycetes</taxon>
        <taxon>Ustilaginales</taxon>
        <taxon>Ustilaginaceae</taxon>
        <taxon>Kalmanozyma</taxon>
    </lineage>
</organism>
<protein>
    <recommendedName>
        <fullName evidence="8">2-dehydropantoate 2-reductase</fullName>
    </recommendedName>
</protein>
<dbReference type="InterPro" id="IPR003710">
    <property type="entry name" value="ApbA"/>
</dbReference>
<dbReference type="InterPro" id="IPR013328">
    <property type="entry name" value="6PGD_dom2"/>
</dbReference>
<dbReference type="OrthoDB" id="3609at2759"/>
<dbReference type="AlphaFoldDB" id="V5EH51"/>
<evidence type="ECO:0008006" key="8">
    <source>
        <dbReference type="Google" id="ProtNLM"/>
    </source>
</evidence>
<dbReference type="Gene3D" id="3.40.50.720">
    <property type="entry name" value="NAD(P)-binding Rossmann-like Domain"/>
    <property type="match status" value="1"/>
</dbReference>
<dbReference type="PANTHER" id="PTHR21708:SF43">
    <property type="entry name" value="KETOPANTOATE REDUCTASE C-TERMINAL DOMAIN-CONTAINING PROTEIN"/>
    <property type="match status" value="1"/>
</dbReference>
<dbReference type="Pfam" id="PF02558">
    <property type="entry name" value="ApbA"/>
    <property type="match status" value="1"/>
</dbReference>
<feature type="domain" description="Ketopantoate reductase C-terminal" evidence="5">
    <location>
        <begin position="204"/>
        <end position="346"/>
    </location>
</feature>
<dbReference type="InterPro" id="IPR036291">
    <property type="entry name" value="NAD(P)-bd_dom_sf"/>
</dbReference>
<dbReference type="EMBL" id="KI545851">
    <property type="protein sequence ID" value="EST09901.1"/>
    <property type="molecule type" value="Genomic_DNA"/>
</dbReference>
<dbReference type="PANTHER" id="PTHR21708">
    <property type="entry name" value="PROBABLE 2-DEHYDROPANTOATE 2-REDUCTASE"/>
    <property type="match status" value="1"/>
</dbReference>